<evidence type="ECO:0000313" key="6">
    <source>
        <dbReference type="Proteomes" id="UP001148838"/>
    </source>
</evidence>
<keyword evidence="1" id="KW-0863">Zinc-finger</keyword>
<feature type="domain" description="Tudor" evidence="4">
    <location>
        <begin position="698"/>
        <end position="760"/>
    </location>
</feature>
<feature type="compositionally biased region" description="Polar residues" evidence="2">
    <location>
        <begin position="460"/>
        <end position="484"/>
    </location>
</feature>
<comment type="caution">
    <text evidence="5">The sequence shown here is derived from an EMBL/GenBank/DDBJ whole genome shotgun (WGS) entry which is preliminary data.</text>
</comment>
<dbReference type="Proteomes" id="UP001148838">
    <property type="component" value="Unassembled WGS sequence"/>
</dbReference>
<keyword evidence="1" id="KW-0862">Zinc</keyword>
<evidence type="ECO:0000256" key="1">
    <source>
        <dbReference type="PROSITE-ProRule" id="PRU00723"/>
    </source>
</evidence>
<keyword evidence="1" id="KW-0479">Metal-binding</keyword>
<proteinExistence type="predicted"/>
<evidence type="ECO:0000313" key="5">
    <source>
        <dbReference type="EMBL" id="KAJ4443030.1"/>
    </source>
</evidence>
<gene>
    <name evidence="5" type="ORF">ANN_04680</name>
</gene>
<dbReference type="InterPro" id="IPR050621">
    <property type="entry name" value="Tudor_domain_containing"/>
</dbReference>
<dbReference type="PROSITE" id="PS50103">
    <property type="entry name" value="ZF_C3H1"/>
    <property type="match status" value="1"/>
</dbReference>
<sequence length="1146" mass="131427">MARRNIISKHKQDLFAKLNELKSESNNVIKYVESVIDRGMSIASELETETDQVAFLERYPAASRRLDELLNKLVRITCSVGLVDSDDEFEGSRVEWPISEGDILDMCFLQGNSPYDFWLRYYSTKPLDQMRKAMHSRHIASRLRPYDATPGIGTHVCAVIEDERLIRAKVFGVREGRLVLLDLDSGARREVAEDHAFALDEDMAQIPAQALHCRLKGDPALWDNRDASKFREMMTDSTLVVTICRKLEGDPPQFLVEIDCHKENRKIELAQWVANVRSMNPQQFPESKNLVCVKNPSLRQQQDLYSYIAPVMEPSICKQYHLTSCLDHVDDPSICQQPQNAGTFLDPAIDVIVCQQQESPDTSLDLEEDPPKKQDLNINVCPIREPPVCQQQDLCTSSKYTQDSSFCEQQNFTIILGAKEQTPYEQQDFNTKLVLAKDSSQSQQQDFSNNLDPARDSDQQQDVNTKLDPTNEPTLYQQQDSNTKLDPVKNPPEYQQQDLKTNPDLTENIYLCEQEVLRIKQDSVKKCPLTQQQSTRSPLYQQQDSNTKLDPVKNPSEYEQQDLKTNPDLPEEQEDLRIRQDSVKERHVAQRQTTRSPKQQELCVETKKDTSKNYQKQANPRSAACVKPASQSRISLKQPVTLSTGVIYSALLAHIEDPGEFYIHTVCFENTQINSLTTLMDQHYNSMMFNPASKREAKQFIGTVCAAFFEEDQHWYRAHILDWCEASDSIPVCIQYVDYGNRARVHFSLLRPLDEMFTEVPICAQQCHLAKIHPTGSTPTNILNCWSDEATNLFKCLINVNCLYCVVVLTESEDKHSNSLPVLLQDWQDGVFTIVNKRIVDYGYAINFSPLENPEPLEDWDPMAEDYYATTNTQYHDDEDASYVVTGYKPQDERRVCKFFAEKGYCFKGETCLRTHSYLHPDGWTTDKEMIFTDAFKKLSLPNVGEEVLLSVTNITHVNVFHAVIFDAEEEENLLSLINYLNEEQNIKALRRLTIMPALGQIVIARYSKDGCYYRARVVDFDETETEDRINVFYVDYGNSEWVRDSDIRDIESRYLHLPFQAVECVLANINDISDNIDGVQFFSSQVYNKGMLKARIIARLDHLSRLEVLLKNENDKDVGELIIKCGYGEKRTFGTSVIPKQVLLG</sequence>
<keyword evidence="6" id="KW-1185">Reference proteome</keyword>
<dbReference type="Gene3D" id="2.30.30.140">
    <property type="match status" value="3"/>
</dbReference>
<evidence type="ECO:0000256" key="2">
    <source>
        <dbReference type="SAM" id="MobiDB-lite"/>
    </source>
</evidence>
<dbReference type="EMBL" id="JAJSOF020000013">
    <property type="protein sequence ID" value="KAJ4443030.1"/>
    <property type="molecule type" value="Genomic_DNA"/>
</dbReference>
<feature type="compositionally biased region" description="Low complexity" evidence="2">
    <location>
        <begin position="438"/>
        <end position="448"/>
    </location>
</feature>
<feature type="domain" description="C3H1-type" evidence="3">
    <location>
        <begin position="891"/>
        <end position="919"/>
    </location>
</feature>
<feature type="region of interest" description="Disordered" evidence="2">
    <location>
        <begin position="437"/>
        <end position="502"/>
    </location>
</feature>
<dbReference type="SMART" id="SM00333">
    <property type="entry name" value="TUDOR"/>
    <property type="match status" value="2"/>
</dbReference>
<feature type="region of interest" description="Disordered" evidence="2">
    <location>
        <begin position="529"/>
        <end position="622"/>
    </location>
</feature>
<evidence type="ECO:0000259" key="3">
    <source>
        <dbReference type="PROSITE" id="PS50103"/>
    </source>
</evidence>
<organism evidence="5 6">
    <name type="scientific">Periplaneta americana</name>
    <name type="common">American cockroach</name>
    <name type="synonym">Blatta americana</name>
    <dbReference type="NCBI Taxonomy" id="6978"/>
    <lineage>
        <taxon>Eukaryota</taxon>
        <taxon>Metazoa</taxon>
        <taxon>Ecdysozoa</taxon>
        <taxon>Arthropoda</taxon>
        <taxon>Hexapoda</taxon>
        <taxon>Insecta</taxon>
        <taxon>Pterygota</taxon>
        <taxon>Neoptera</taxon>
        <taxon>Polyneoptera</taxon>
        <taxon>Dictyoptera</taxon>
        <taxon>Blattodea</taxon>
        <taxon>Blattoidea</taxon>
        <taxon>Blattidae</taxon>
        <taxon>Blattinae</taxon>
        <taxon>Periplaneta</taxon>
    </lineage>
</organism>
<feature type="compositionally biased region" description="Polar residues" evidence="2">
    <location>
        <begin position="493"/>
        <end position="502"/>
    </location>
</feature>
<dbReference type="PANTHER" id="PTHR22948:SF72">
    <property type="entry name" value="TUDOR DOMAIN-CONTAINING PROTEIN"/>
    <property type="match status" value="1"/>
</dbReference>
<name>A0ABQ8TB13_PERAM</name>
<dbReference type="InterPro" id="IPR002999">
    <property type="entry name" value="Tudor"/>
</dbReference>
<accession>A0ABQ8TB13</accession>
<feature type="zinc finger region" description="C3H1-type" evidence="1">
    <location>
        <begin position="891"/>
        <end position="919"/>
    </location>
</feature>
<dbReference type="SMART" id="SM00356">
    <property type="entry name" value="ZnF_C3H1"/>
    <property type="match status" value="1"/>
</dbReference>
<feature type="compositionally biased region" description="Basic and acidic residues" evidence="2">
    <location>
        <begin position="575"/>
        <end position="588"/>
    </location>
</feature>
<protein>
    <submittedName>
        <fullName evidence="5">Uncharacterized protein</fullName>
    </submittedName>
</protein>
<feature type="compositionally biased region" description="Polar residues" evidence="2">
    <location>
        <begin position="590"/>
        <end position="599"/>
    </location>
</feature>
<evidence type="ECO:0000259" key="4">
    <source>
        <dbReference type="PROSITE" id="PS50304"/>
    </source>
</evidence>
<dbReference type="SUPFAM" id="SSF63748">
    <property type="entry name" value="Tudor/PWWP/MBT"/>
    <property type="match status" value="3"/>
</dbReference>
<dbReference type="Gene3D" id="2.40.50.90">
    <property type="match status" value="3"/>
</dbReference>
<feature type="domain" description="Tudor" evidence="4">
    <location>
        <begin position="996"/>
        <end position="1058"/>
    </location>
</feature>
<feature type="compositionally biased region" description="Polar residues" evidence="2">
    <location>
        <begin position="529"/>
        <end position="548"/>
    </location>
</feature>
<dbReference type="PANTHER" id="PTHR22948">
    <property type="entry name" value="TUDOR DOMAIN CONTAINING PROTEIN"/>
    <property type="match status" value="1"/>
</dbReference>
<dbReference type="InterPro" id="IPR000571">
    <property type="entry name" value="Znf_CCCH"/>
</dbReference>
<reference evidence="5 6" key="1">
    <citation type="journal article" date="2022" name="Allergy">
        <title>Genome assembly and annotation of Periplaneta americana reveal a comprehensive cockroach allergen profile.</title>
        <authorList>
            <person name="Wang L."/>
            <person name="Xiong Q."/>
            <person name="Saelim N."/>
            <person name="Wang L."/>
            <person name="Nong W."/>
            <person name="Wan A.T."/>
            <person name="Shi M."/>
            <person name="Liu X."/>
            <person name="Cao Q."/>
            <person name="Hui J.H.L."/>
            <person name="Sookrung N."/>
            <person name="Leung T.F."/>
            <person name="Tungtrongchitr A."/>
            <person name="Tsui S.K.W."/>
        </authorList>
    </citation>
    <scope>NUCLEOTIDE SEQUENCE [LARGE SCALE GENOMIC DNA]</scope>
    <source>
        <strain evidence="5">PWHHKU_190912</strain>
    </source>
</reference>
<dbReference type="Pfam" id="PF00567">
    <property type="entry name" value="TUDOR"/>
    <property type="match status" value="3"/>
</dbReference>
<dbReference type="InterPro" id="IPR035437">
    <property type="entry name" value="SNase_OB-fold_sf"/>
</dbReference>
<dbReference type="PROSITE" id="PS50304">
    <property type="entry name" value="TUDOR"/>
    <property type="match status" value="2"/>
</dbReference>